<dbReference type="GO" id="GO:0030154">
    <property type="term" value="P:cell differentiation"/>
    <property type="evidence" value="ECO:0007669"/>
    <property type="project" value="TreeGrafter"/>
</dbReference>
<comment type="caution">
    <text evidence="7">The sequence shown here is derived from an EMBL/GenBank/DDBJ whole genome shotgun (WGS) entry which is preliminary data.</text>
</comment>
<dbReference type="InterPro" id="IPR013761">
    <property type="entry name" value="SAM/pointed_sf"/>
</dbReference>
<keyword evidence="2 3" id="KW-0238">DNA-binding</keyword>
<dbReference type="InterPro" id="IPR003118">
    <property type="entry name" value="Pointed_dom"/>
</dbReference>
<dbReference type="Pfam" id="PF00178">
    <property type="entry name" value="Ets"/>
    <property type="match status" value="1"/>
</dbReference>
<dbReference type="Pfam" id="PF02198">
    <property type="entry name" value="SAM_PNT"/>
    <property type="match status" value="1"/>
</dbReference>
<dbReference type="SMART" id="SM00251">
    <property type="entry name" value="SAM_PNT"/>
    <property type="match status" value="1"/>
</dbReference>
<dbReference type="SUPFAM" id="SSF46785">
    <property type="entry name" value="Winged helix' DNA-binding domain"/>
    <property type="match status" value="1"/>
</dbReference>
<dbReference type="PROSITE" id="PS00346">
    <property type="entry name" value="ETS_DOMAIN_2"/>
    <property type="match status" value="1"/>
</dbReference>
<dbReference type="SMART" id="SM00413">
    <property type="entry name" value="ETS"/>
    <property type="match status" value="1"/>
</dbReference>
<dbReference type="PROSITE" id="PS51433">
    <property type="entry name" value="PNT"/>
    <property type="match status" value="1"/>
</dbReference>
<dbReference type="InterPro" id="IPR036388">
    <property type="entry name" value="WH-like_DNA-bd_sf"/>
</dbReference>
<dbReference type="FunFam" id="1.10.150.50:FF:000014">
    <property type="entry name" value="Protein c-ets-1 isoform 1"/>
    <property type="match status" value="1"/>
</dbReference>
<dbReference type="PANTHER" id="PTHR11849:SF188">
    <property type="entry name" value="PROTEIN C-ETS-2"/>
    <property type="match status" value="1"/>
</dbReference>
<comment type="subcellular location">
    <subcellularLocation>
        <location evidence="3">Nucleus</location>
    </subcellularLocation>
</comment>
<evidence type="ECO:0000313" key="7">
    <source>
        <dbReference type="EMBL" id="KAJ8256997.1"/>
    </source>
</evidence>
<evidence type="ECO:0000256" key="3">
    <source>
        <dbReference type="RuleBase" id="RU004019"/>
    </source>
</evidence>
<accession>A0A9Q1HSC1</accession>
<dbReference type="PRINTS" id="PR00454">
    <property type="entry name" value="ETSDOMAIN"/>
</dbReference>
<dbReference type="InterPro" id="IPR000418">
    <property type="entry name" value="Ets_dom"/>
</dbReference>
<evidence type="ECO:0000256" key="4">
    <source>
        <dbReference type="SAM" id="MobiDB-lite"/>
    </source>
</evidence>
<reference evidence="7" key="1">
    <citation type="journal article" date="2023" name="Science">
        <title>Genome structures resolve the early diversification of teleost fishes.</title>
        <authorList>
            <person name="Parey E."/>
            <person name="Louis A."/>
            <person name="Montfort J."/>
            <person name="Bouchez O."/>
            <person name="Roques C."/>
            <person name="Iampietro C."/>
            <person name="Lluch J."/>
            <person name="Castinel A."/>
            <person name="Donnadieu C."/>
            <person name="Desvignes T."/>
            <person name="Floi Bucao C."/>
            <person name="Jouanno E."/>
            <person name="Wen M."/>
            <person name="Mejri S."/>
            <person name="Dirks R."/>
            <person name="Jansen H."/>
            <person name="Henkel C."/>
            <person name="Chen W.J."/>
            <person name="Zahm M."/>
            <person name="Cabau C."/>
            <person name="Klopp C."/>
            <person name="Thompson A.W."/>
            <person name="Robinson-Rechavi M."/>
            <person name="Braasch I."/>
            <person name="Lecointre G."/>
            <person name="Bobe J."/>
            <person name="Postlethwait J.H."/>
            <person name="Berthelot C."/>
            <person name="Roest Crollius H."/>
            <person name="Guiguen Y."/>
        </authorList>
    </citation>
    <scope>NUCLEOTIDE SEQUENCE</scope>
    <source>
        <strain evidence="7">Concon-B</strain>
    </source>
</reference>
<keyword evidence="8" id="KW-1185">Reference proteome</keyword>
<dbReference type="Gene3D" id="1.10.10.10">
    <property type="entry name" value="Winged helix-like DNA-binding domain superfamily/Winged helix DNA-binding domain"/>
    <property type="match status" value="1"/>
</dbReference>
<sequence length="435" mass="48824">MNHLSCGNPADFKRQMALDMFDDAISLFPATNEQSVQEVPSGLDSVSHDLDYGSVPLLTPCSKAVMSQALNDSFSGFTRVQRCYGIPSNPLAWSKAEVTQWLRWAAGEFSLTGIDFLRFDLSGQELCGLGKEHFLELAPDFVGDILWEHLDQMMREGDGTQSLCDTVPSVSSWTSSCSRDSSLVPGSDTSSLPREVFEQQDFSPLTTHRLEHQLLSKPQMDKMTVNYTSIQGLPRNSLDAELCRATASHDQRSRGNGDSGGGGAWSRLSHPADAQRVPSRDCSADDRGSGPSGPREQGQAFRDRSQERAGQQSWASSASLLPHWQASRIQLWQFLLEQLTDETCQSFISWTGNGWEFRFTDPDEVARRWGRRKNKPRMNYEKLSRGLRYYYHKNIIHKTAGRRYVYRFVRDLKGLLGCSAEQLHVRLGVQPDTGD</sequence>
<dbReference type="GO" id="GO:0043565">
    <property type="term" value="F:sequence-specific DNA binding"/>
    <property type="evidence" value="ECO:0007669"/>
    <property type="project" value="InterPro"/>
</dbReference>
<evidence type="ECO:0000313" key="8">
    <source>
        <dbReference type="Proteomes" id="UP001152803"/>
    </source>
</evidence>
<dbReference type="Proteomes" id="UP001152803">
    <property type="component" value="Unassembled WGS sequence"/>
</dbReference>
<dbReference type="GO" id="GO:0000981">
    <property type="term" value="F:DNA-binding transcription factor activity, RNA polymerase II-specific"/>
    <property type="evidence" value="ECO:0007669"/>
    <property type="project" value="TreeGrafter"/>
</dbReference>
<dbReference type="PROSITE" id="PS50061">
    <property type="entry name" value="ETS_DOMAIN_3"/>
    <property type="match status" value="1"/>
</dbReference>
<evidence type="ECO:0000259" key="5">
    <source>
        <dbReference type="PROSITE" id="PS50061"/>
    </source>
</evidence>
<protein>
    <submittedName>
        <fullName evidence="7">Uncharacterized protein</fullName>
    </submittedName>
</protein>
<proteinExistence type="inferred from homology"/>
<evidence type="ECO:0000256" key="1">
    <source>
        <dbReference type="ARBA" id="ARBA00005562"/>
    </source>
</evidence>
<feature type="compositionally biased region" description="Basic and acidic residues" evidence="4">
    <location>
        <begin position="278"/>
        <end position="288"/>
    </location>
</feature>
<dbReference type="AlphaFoldDB" id="A0A9Q1HSC1"/>
<evidence type="ECO:0000256" key="2">
    <source>
        <dbReference type="ARBA" id="ARBA00023125"/>
    </source>
</evidence>
<feature type="region of interest" description="Disordered" evidence="4">
    <location>
        <begin position="246"/>
        <end position="309"/>
    </location>
</feature>
<gene>
    <name evidence="7" type="ORF">COCON_G00191490</name>
</gene>
<dbReference type="EMBL" id="JAFJMO010000014">
    <property type="protein sequence ID" value="KAJ8256997.1"/>
    <property type="molecule type" value="Genomic_DNA"/>
</dbReference>
<dbReference type="InterPro" id="IPR036390">
    <property type="entry name" value="WH_DNA-bd_sf"/>
</dbReference>
<dbReference type="PANTHER" id="PTHR11849">
    <property type="entry name" value="ETS"/>
    <property type="match status" value="1"/>
</dbReference>
<feature type="domain" description="PNT" evidence="6">
    <location>
        <begin position="72"/>
        <end position="157"/>
    </location>
</feature>
<dbReference type="InterPro" id="IPR046328">
    <property type="entry name" value="ETS_fam"/>
</dbReference>
<dbReference type="GO" id="GO:0005634">
    <property type="term" value="C:nucleus"/>
    <property type="evidence" value="ECO:0007669"/>
    <property type="project" value="UniProtKB-SubCell"/>
</dbReference>
<name>A0A9Q1HSC1_CONCO</name>
<keyword evidence="3" id="KW-0539">Nucleus</keyword>
<feature type="domain" description="ETS" evidence="5">
    <location>
        <begin position="329"/>
        <end position="409"/>
    </location>
</feature>
<dbReference type="Gene3D" id="1.10.150.50">
    <property type="entry name" value="Transcription Factor, Ets-1"/>
    <property type="match status" value="1"/>
</dbReference>
<dbReference type="SUPFAM" id="SSF47769">
    <property type="entry name" value="SAM/Pointed domain"/>
    <property type="match status" value="1"/>
</dbReference>
<organism evidence="7 8">
    <name type="scientific">Conger conger</name>
    <name type="common">Conger eel</name>
    <name type="synonym">Muraena conger</name>
    <dbReference type="NCBI Taxonomy" id="82655"/>
    <lineage>
        <taxon>Eukaryota</taxon>
        <taxon>Metazoa</taxon>
        <taxon>Chordata</taxon>
        <taxon>Craniata</taxon>
        <taxon>Vertebrata</taxon>
        <taxon>Euteleostomi</taxon>
        <taxon>Actinopterygii</taxon>
        <taxon>Neopterygii</taxon>
        <taxon>Teleostei</taxon>
        <taxon>Anguilliformes</taxon>
        <taxon>Congridae</taxon>
        <taxon>Conger</taxon>
    </lineage>
</organism>
<comment type="similarity">
    <text evidence="1 3">Belongs to the ETS family.</text>
</comment>
<evidence type="ECO:0000259" key="6">
    <source>
        <dbReference type="PROSITE" id="PS51433"/>
    </source>
</evidence>
<dbReference type="OrthoDB" id="10067219at2759"/>